<dbReference type="InterPro" id="IPR014146">
    <property type="entry name" value="LigD_ligase_dom"/>
</dbReference>
<dbReference type="SUPFAM" id="SSF56091">
    <property type="entry name" value="DNA ligase/mRNA capping enzyme, catalytic domain"/>
    <property type="match status" value="1"/>
</dbReference>
<dbReference type="PROSITE" id="PS00333">
    <property type="entry name" value="DNA_LIGASE_A2"/>
    <property type="match status" value="1"/>
</dbReference>
<keyword evidence="17" id="KW-0464">Manganese</keyword>
<evidence type="ECO:0000256" key="16">
    <source>
        <dbReference type="ARBA" id="ARBA00023204"/>
    </source>
</evidence>
<keyword evidence="10" id="KW-0378">Hydrolase</keyword>
<keyword evidence="4" id="KW-0808">Transferase</keyword>
<dbReference type="InterPro" id="IPR012340">
    <property type="entry name" value="NA-bd_OB-fold"/>
</dbReference>
<dbReference type="PANTHER" id="PTHR42705:SF2">
    <property type="entry name" value="BIFUNCTIONAL NON-HOMOLOGOUS END JOINING PROTEIN LIGD"/>
    <property type="match status" value="1"/>
</dbReference>
<keyword evidence="16" id="KW-0234">DNA repair</keyword>
<dbReference type="Gene3D" id="2.40.50.140">
    <property type="entry name" value="Nucleic acid-binding proteins"/>
    <property type="match status" value="1"/>
</dbReference>
<evidence type="ECO:0000259" key="21">
    <source>
        <dbReference type="PROSITE" id="PS50160"/>
    </source>
</evidence>
<keyword evidence="5" id="KW-0548">Nucleotidyltransferase</keyword>
<keyword evidence="3" id="KW-0436">Ligase</keyword>
<evidence type="ECO:0000256" key="1">
    <source>
        <dbReference type="ARBA" id="ARBA00001936"/>
    </source>
</evidence>
<dbReference type="InterPro" id="IPR016059">
    <property type="entry name" value="DNA_ligase_ATP-dep_CS"/>
</dbReference>
<dbReference type="Pfam" id="PF04679">
    <property type="entry name" value="DNA_ligase_A_C"/>
    <property type="match status" value="1"/>
</dbReference>
<evidence type="ECO:0000256" key="18">
    <source>
        <dbReference type="ARBA" id="ARBA00023268"/>
    </source>
</evidence>
<keyword evidence="8" id="KW-0547">Nucleotide-binding</keyword>
<dbReference type="CDD" id="cd04862">
    <property type="entry name" value="PaeLigD_Pol_like"/>
    <property type="match status" value="1"/>
</dbReference>
<dbReference type="PROSITE" id="PS50160">
    <property type="entry name" value="DNA_LIGASE_A3"/>
    <property type="match status" value="1"/>
</dbReference>
<evidence type="ECO:0000256" key="4">
    <source>
        <dbReference type="ARBA" id="ARBA00022679"/>
    </source>
</evidence>
<dbReference type="PANTHER" id="PTHR42705">
    <property type="entry name" value="BIFUNCTIONAL NON-HOMOLOGOUS END JOINING PROTEIN LIGD"/>
    <property type="match status" value="1"/>
</dbReference>
<dbReference type="EMBL" id="AKGD01000001">
    <property type="protein sequence ID" value="EIT71904.1"/>
    <property type="molecule type" value="Genomic_DNA"/>
</dbReference>
<dbReference type="CDD" id="cd07906">
    <property type="entry name" value="Adenylation_DNA_ligase_LigD_LigC"/>
    <property type="match status" value="1"/>
</dbReference>
<evidence type="ECO:0000256" key="20">
    <source>
        <dbReference type="ARBA" id="ARBA00034003"/>
    </source>
</evidence>
<dbReference type="GO" id="GO:0003677">
    <property type="term" value="F:DNA binding"/>
    <property type="evidence" value="ECO:0007669"/>
    <property type="project" value="UniProtKB-KW"/>
</dbReference>
<evidence type="ECO:0000256" key="6">
    <source>
        <dbReference type="ARBA" id="ARBA00022722"/>
    </source>
</evidence>
<dbReference type="Pfam" id="PF01068">
    <property type="entry name" value="DNA_ligase_A_M"/>
    <property type="match status" value="1"/>
</dbReference>
<feature type="domain" description="ATP-dependent DNA ligase family profile" evidence="21">
    <location>
        <begin position="120"/>
        <end position="212"/>
    </location>
</feature>
<keyword evidence="6" id="KW-0540">Nuclease</keyword>
<dbReference type="GO" id="GO:0006281">
    <property type="term" value="P:DNA repair"/>
    <property type="evidence" value="ECO:0007669"/>
    <property type="project" value="UniProtKB-KW"/>
</dbReference>
<dbReference type="Gene3D" id="3.90.920.10">
    <property type="entry name" value="DNA primase, PRIM domain"/>
    <property type="match status" value="1"/>
</dbReference>
<dbReference type="RefSeq" id="WP_007184990.1">
    <property type="nucleotide sequence ID" value="NZ_AKGD01000001.1"/>
</dbReference>
<dbReference type="GO" id="GO:0003910">
    <property type="term" value="F:DNA ligase (ATP) activity"/>
    <property type="evidence" value="ECO:0007669"/>
    <property type="project" value="UniProtKB-EC"/>
</dbReference>
<keyword evidence="14" id="KW-0238">DNA-binding</keyword>
<dbReference type="NCBIfam" id="TIGR02779">
    <property type="entry name" value="NHEJ_ligase_lig"/>
    <property type="match status" value="1"/>
</dbReference>
<comment type="catalytic activity">
    <reaction evidence="20">
        <text>ATP + (deoxyribonucleotide)n-3'-hydroxyl + 5'-phospho-(deoxyribonucleotide)m = (deoxyribonucleotide)n+m + AMP + diphosphate.</text>
        <dbReference type="EC" id="6.5.1.1"/>
    </reaction>
</comment>
<dbReference type="InterPro" id="IPR052171">
    <property type="entry name" value="NHEJ_LigD"/>
</dbReference>
<dbReference type="SUPFAM" id="SSF50249">
    <property type="entry name" value="Nucleic acid-binding proteins"/>
    <property type="match status" value="1"/>
</dbReference>
<dbReference type="Pfam" id="PF21686">
    <property type="entry name" value="LigD_Prim-Pol"/>
    <property type="match status" value="1"/>
</dbReference>
<keyword evidence="23" id="KW-1185">Reference proteome</keyword>
<evidence type="ECO:0000256" key="9">
    <source>
        <dbReference type="ARBA" id="ARBA00022763"/>
    </source>
</evidence>
<keyword evidence="18" id="KW-0511">Multifunctional enzyme</keyword>
<keyword evidence="12" id="KW-0067">ATP-binding</keyword>
<evidence type="ECO:0000256" key="12">
    <source>
        <dbReference type="ARBA" id="ARBA00022840"/>
    </source>
</evidence>
<dbReference type="InterPro" id="IPR012310">
    <property type="entry name" value="DNA_ligase_ATP-dep_cent"/>
</dbReference>
<dbReference type="GO" id="GO:0004527">
    <property type="term" value="F:exonuclease activity"/>
    <property type="evidence" value="ECO:0007669"/>
    <property type="project" value="UniProtKB-KW"/>
</dbReference>
<evidence type="ECO:0000256" key="7">
    <source>
        <dbReference type="ARBA" id="ARBA00022723"/>
    </source>
</evidence>
<evidence type="ECO:0000256" key="14">
    <source>
        <dbReference type="ARBA" id="ARBA00023125"/>
    </source>
</evidence>
<accession>I7ZJ11</accession>
<dbReference type="PATRIC" id="fig|1172194.4.peg.1978"/>
<evidence type="ECO:0000256" key="10">
    <source>
        <dbReference type="ARBA" id="ARBA00022801"/>
    </source>
</evidence>
<comment type="caution">
    <text evidence="22">The sequence shown here is derived from an EMBL/GenBank/DDBJ whole genome shotgun (WGS) entry which is preliminary data.</text>
</comment>
<dbReference type="CDD" id="cd07971">
    <property type="entry name" value="OBF_DNA_ligase_LigD"/>
    <property type="match status" value="1"/>
</dbReference>
<protein>
    <recommendedName>
        <fullName evidence="2">DNA ligase (ATP)</fullName>
        <ecNumber evidence="2">6.5.1.1</ecNumber>
    </recommendedName>
    <alternativeName>
        <fullName evidence="19">NHEJ DNA polymerase</fullName>
    </alternativeName>
</protein>
<dbReference type="AlphaFoldDB" id="I7ZJ11"/>
<sequence>MKTRPSGPRRSTASRPPALDSVDLQLATLVDRPPAAGDWVYEIKFDGYRLLARRYENAVALRSRNGLNWSDTFPFVRDALGALNTMSAILDGELCYVRDDGLTSFQRLQRALPRGGGEVPREEQRRLVFYIFDLLFVDGEDLRPLPLLARKERLQKLLGDKPTWPLAYSAHLESDGRTALTQACHAGLEGLIAKRAESPYEGCRSTSWLKLKCHKRQEFVIVGFLPAEGSRIGFRSLLLASREGGELRFNGKVGTGFDHELLTQIGRQLQQRVIDEPAVANPPRLRNAVWVKPDLVCEVEFTEMTQDGSLRHPSFQGLRQDKPARQVVRERAKDVEAVVSKSRGRSVRASSVNITHPDRVIDPTSGVTKGELAQYHQQVSEWILPYADKRPLALVRCPQGNASQCFFQKQKLPGFSDEIEATKVAGHDILFTRSARGLLELVQFNAVELHGWGATAADPDRPDWLVIDLDPDTHLPFSAVVEAAQEVRGIFDELKMTSFVKTTGGKGLHVVVPILPKADWETVKGFTQSVATALAQHAPARYVATMTKAKRVGKIFVDYLRNGQGATAVLPYSPRARPGVTVAMPVAWRDLTHLDPRDFDVRSAPGWLRKRRKDPWADFFSVRQTLPDFDAPATQGRRKR</sequence>
<comment type="cofactor">
    <cofactor evidence="1">
        <name>Mn(2+)</name>
        <dbReference type="ChEBI" id="CHEBI:29035"/>
    </cofactor>
</comment>
<keyword evidence="11" id="KW-0269">Exonuclease</keyword>
<keyword evidence="9" id="KW-0227">DNA damage</keyword>
<evidence type="ECO:0000256" key="3">
    <source>
        <dbReference type="ARBA" id="ARBA00022598"/>
    </source>
</evidence>
<evidence type="ECO:0000256" key="11">
    <source>
        <dbReference type="ARBA" id="ARBA00022839"/>
    </source>
</evidence>
<dbReference type="InterPro" id="IPR012309">
    <property type="entry name" value="DNA_ligase_ATP-dep_C"/>
</dbReference>
<keyword evidence="15" id="KW-0233">DNA recombination</keyword>
<dbReference type="GO" id="GO:0003887">
    <property type="term" value="F:DNA-directed DNA polymerase activity"/>
    <property type="evidence" value="ECO:0007669"/>
    <property type="project" value="UniProtKB-KW"/>
</dbReference>
<dbReference type="Proteomes" id="UP000003704">
    <property type="component" value="Unassembled WGS sequence"/>
</dbReference>
<evidence type="ECO:0000313" key="22">
    <source>
        <dbReference type="EMBL" id="EIT71904.1"/>
    </source>
</evidence>
<dbReference type="EC" id="6.5.1.1" evidence="2"/>
<evidence type="ECO:0000313" key="23">
    <source>
        <dbReference type="Proteomes" id="UP000003704"/>
    </source>
</evidence>
<dbReference type="Gene3D" id="3.30.470.30">
    <property type="entry name" value="DNA ligase/mRNA capping enzyme"/>
    <property type="match status" value="1"/>
</dbReference>
<keyword evidence="7" id="KW-0479">Metal-binding</keyword>
<organism evidence="22 23">
    <name type="scientific">Hydrocarboniphaga effusa AP103</name>
    <dbReference type="NCBI Taxonomy" id="1172194"/>
    <lineage>
        <taxon>Bacteria</taxon>
        <taxon>Pseudomonadati</taxon>
        <taxon>Pseudomonadota</taxon>
        <taxon>Gammaproteobacteria</taxon>
        <taxon>Nevskiales</taxon>
        <taxon>Nevskiaceae</taxon>
        <taxon>Hydrocarboniphaga</taxon>
    </lineage>
</organism>
<evidence type="ECO:0000256" key="19">
    <source>
        <dbReference type="ARBA" id="ARBA00029943"/>
    </source>
</evidence>
<gene>
    <name evidence="22" type="ORF">WQQ_20410</name>
</gene>
<reference evidence="22 23" key="1">
    <citation type="journal article" date="2012" name="J. Bacteriol.">
        <title>Genome Sequence of n-Alkane-Degrading Hydrocarboniphaga effusa Strain AP103T (ATCC BAA-332T).</title>
        <authorList>
            <person name="Chang H.K."/>
            <person name="Zylstra G.J."/>
            <person name="Chae J.C."/>
        </authorList>
    </citation>
    <scope>NUCLEOTIDE SEQUENCE [LARGE SCALE GENOMIC DNA]</scope>
    <source>
        <strain evidence="22 23">AP103</strain>
    </source>
</reference>
<evidence type="ECO:0000256" key="8">
    <source>
        <dbReference type="ARBA" id="ARBA00022741"/>
    </source>
</evidence>
<evidence type="ECO:0000256" key="13">
    <source>
        <dbReference type="ARBA" id="ARBA00022932"/>
    </source>
</evidence>
<evidence type="ECO:0000256" key="2">
    <source>
        <dbReference type="ARBA" id="ARBA00012727"/>
    </source>
</evidence>
<evidence type="ECO:0000256" key="17">
    <source>
        <dbReference type="ARBA" id="ARBA00023211"/>
    </source>
</evidence>
<evidence type="ECO:0000256" key="5">
    <source>
        <dbReference type="ARBA" id="ARBA00022695"/>
    </source>
</evidence>
<dbReference type="GO" id="GO:0006310">
    <property type="term" value="P:DNA recombination"/>
    <property type="evidence" value="ECO:0007669"/>
    <property type="project" value="UniProtKB-KW"/>
</dbReference>
<dbReference type="InterPro" id="IPR014145">
    <property type="entry name" value="LigD_pol_dom"/>
</dbReference>
<dbReference type="NCBIfam" id="TIGR02778">
    <property type="entry name" value="ligD_pol"/>
    <property type="match status" value="1"/>
</dbReference>
<proteinExistence type="predicted"/>
<dbReference type="Gene3D" id="3.30.1490.70">
    <property type="match status" value="1"/>
</dbReference>
<dbReference type="InterPro" id="IPR033651">
    <property type="entry name" value="PaeLigD_Pol-like"/>
</dbReference>
<dbReference type="GO" id="GO:0005524">
    <property type="term" value="F:ATP binding"/>
    <property type="evidence" value="ECO:0007669"/>
    <property type="project" value="UniProtKB-KW"/>
</dbReference>
<keyword evidence="13" id="KW-0239">DNA-directed DNA polymerase</keyword>
<dbReference type="NCBIfam" id="TIGR02776">
    <property type="entry name" value="NHEJ_ligase_prk"/>
    <property type="match status" value="1"/>
</dbReference>
<dbReference type="STRING" id="1172194.WQQ_20410"/>
<dbReference type="GO" id="GO:0046872">
    <property type="term" value="F:metal ion binding"/>
    <property type="evidence" value="ECO:0007669"/>
    <property type="project" value="UniProtKB-KW"/>
</dbReference>
<dbReference type="InterPro" id="IPR014143">
    <property type="entry name" value="NHEJ_ligase_prk"/>
</dbReference>
<evidence type="ECO:0000256" key="15">
    <source>
        <dbReference type="ARBA" id="ARBA00023172"/>
    </source>
</evidence>
<name>I7ZJ11_9GAMM</name>